<dbReference type="Proteomes" id="UP000759131">
    <property type="component" value="Unassembled WGS sequence"/>
</dbReference>
<comment type="similarity">
    <text evidence="1">Belongs to the sulfotransferase 1 family.</text>
</comment>
<feature type="region of interest" description="Disordered" evidence="3">
    <location>
        <begin position="231"/>
        <end position="263"/>
    </location>
</feature>
<dbReference type="Gene3D" id="3.40.50.300">
    <property type="entry name" value="P-loop containing nucleotide triphosphate hydrolases"/>
    <property type="match status" value="1"/>
</dbReference>
<evidence type="ECO:0000259" key="4">
    <source>
        <dbReference type="Pfam" id="PF00685"/>
    </source>
</evidence>
<protein>
    <recommendedName>
        <fullName evidence="4">Sulfotransferase domain-containing protein</fullName>
    </recommendedName>
</protein>
<dbReference type="OrthoDB" id="205623at2759"/>
<evidence type="ECO:0000313" key="6">
    <source>
        <dbReference type="Proteomes" id="UP000759131"/>
    </source>
</evidence>
<gene>
    <name evidence="5" type="ORF">OSB1V03_LOCUS18495</name>
</gene>
<keyword evidence="2" id="KW-0808">Transferase</keyword>
<accession>A0A7R9QCZ8</accession>
<dbReference type="SUPFAM" id="SSF52540">
    <property type="entry name" value="P-loop containing nucleoside triphosphate hydrolases"/>
    <property type="match status" value="1"/>
</dbReference>
<keyword evidence="6" id="KW-1185">Reference proteome</keyword>
<feature type="compositionally biased region" description="Polar residues" evidence="3">
    <location>
        <begin position="236"/>
        <end position="258"/>
    </location>
</feature>
<feature type="non-terminal residue" evidence="5">
    <location>
        <position position="1"/>
    </location>
</feature>
<dbReference type="GO" id="GO:0008146">
    <property type="term" value="F:sulfotransferase activity"/>
    <property type="evidence" value="ECO:0007669"/>
    <property type="project" value="InterPro"/>
</dbReference>
<sequence>AAHPYGHLRWLNALKSPRILASNLPLALMPDSVKTPVCKIIYVLRNPKDQSVSYYYQHRVKGILSSFDDFISLYMCGHLLYGDYFSHVIDYWRLSRMCPHNVFVLTFEELKLETQPMAKLMADFLGLANVTAEDVDSICQTTKRGPQVVIDMYKTVDTDDDESGIKHHGTKFDGVIGDWLNYYSPEQSRQMDELIRQRLDRHGLSLCCDSTEAVKRLAKFGRILLDTSPPKPAATDFQTKSNGNAMASNSVAGSTGADTTDVDSDIKKRPKLAKEEFILLRNKSWIPIDVYSIESESESTGCWTLVTINTMLKNKITIIFLGVLIVTISESMAQKDQSINIDLGKIFRLGLNTGKGGTKLGIDVLNGLVNVGVDRTKYNSVDTNSGYNNYDHINADDNS</sequence>
<evidence type="ECO:0000256" key="3">
    <source>
        <dbReference type="SAM" id="MobiDB-lite"/>
    </source>
</evidence>
<reference evidence="5" key="1">
    <citation type="submission" date="2020-11" db="EMBL/GenBank/DDBJ databases">
        <authorList>
            <person name="Tran Van P."/>
        </authorList>
    </citation>
    <scope>NUCLEOTIDE SEQUENCE</scope>
</reference>
<dbReference type="Pfam" id="PF00685">
    <property type="entry name" value="Sulfotransfer_1"/>
    <property type="match status" value="1"/>
</dbReference>
<dbReference type="InterPro" id="IPR027417">
    <property type="entry name" value="P-loop_NTPase"/>
</dbReference>
<dbReference type="InterPro" id="IPR000863">
    <property type="entry name" value="Sulfotransferase_dom"/>
</dbReference>
<evidence type="ECO:0000256" key="2">
    <source>
        <dbReference type="ARBA" id="ARBA00022679"/>
    </source>
</evidence>
<dbReference type="PANTHER" id="PTHR11783">
    <property type="entry name" value="SULFOTRANSFERASE SULT"/>
    <property type="match status" value="1"/>
</dbReference>
<name>A0A7R9QCZ8_9ACAR</name>
<evidence type="ECO:0000313" key="5">
    <source>
        <dbReference type="EMBL" id="CAD7641078.1"/>
    </source>
</evidence>
<dbReference type="AlphaFoldDB" id="A0A7R9QCZ8"/>
<evidence type="ECO:0000256" key="1">
    <source>
        <dbReference type="ARBA" id="ARBA00005771"/>
    </source>
</evidence>
<organism evidence="5">
    <name type="scientific">Medioppia subpectinata</name>
    <dbReference type="NCBI Taxonomy" id="1979941"/>
    <lineage>
        <taxon>Eukaryota</taxon>
        <taxon>Metazoa</taxon>
        <taxon>Ecdysozoa</taxon>
        <taxon>Arthropoda</taxon>
        <taxon>Chelicerata</taxon>
        <taxon>Arachnida</taxon>
        <taxon>Acari</taxon>
        <taxon>Acariformes</taxon>
        <taxon>Sarcoptiformes</taxon>
        <taxon>Oribatida</taxon>
        <taxon>Brachypylina</taxon>
        <taxon>Oppioidea</taxon>
        <taxon>Oppiidae</taxon>
        <taxon>Medioppia</taxon>
    </lineage>
</organism>
<feature type="domain" description="Sulfotransferase" evidence="4">
    <location>
        <begin position="9"/>
        <end position="201"/>
    </location>
</feature>
<dbReference type="EMBL" id="OC879243">
    <property type="protein sequence ID" value="CAD7641078.1"/>
    <property type="molecule type" value="Genomic_DNA"/>
</dbReference>
<proteinExistence type="inferred from homology"/>
<dbReference type="EMBL" id="CAJPIZ010024668">
    <property type="protein sequence ID" value="CAG2118544.1"/>
    <property type="molecule type" value="Genomic_DNA"/>
</dbReference>